<gene>
    <name evidence="2" type="ORF">L3X38_044833</name>
</gene>
<dbReference type="EMBL" id="JAJFAZ020000008">
    <property type="protein sequence ID" value="KAI5315657.1"/>
    <property type="molecule type" value="Genomic_DNA"/>
</dbReference>
<evidence type="ECO:0000313" key="2">
    <source>
        <dbReference type="EMBL" id="KAI5315657.1"/>
    </source>
</evidence>
<protein>
    <submittedName>
        <fullName evidence="2">Uncharacterized protein</fullName>
    </submittedName>
</protein>
<sequence>MVYISSASAHCSSSGSVSSSFMLGHVACVVLVLLVAQMNEMMFELSFHIEIFCGEEQHLSRYGVPKFLIKKMWGIGRRKHIWRFEDAIVRREFVANYGGSIVNL</sequence>
<accession>A0AAD4V137</accession>
<keyword evidence="1" id="KW-1133">Transmembrane helix</keyword>
<feature type="transmembrane region" description="Helical" evidence="1">
    <location>
        <begin position="20"/>
        <end position="36"/>
    </location>
</feature>
<reference evidence="2 3" key="1">
    <citation type="journal article" date="2022" name="G3 (Bethesda)">
        <title>Whole-genome sequence and methylome profiling of the almond [Prunus dulcis (Mill.) D.A. Webb] cultivar 'Nonpareil'.</title>
        <authorList>
            <person name="D'Amico-Willman K.M."/>
            <person name="Ouma W.Z."/>
            <person name="Meulia T."/>
            <person name="Sideli G.M."/>
            <person name="Gradziel T.M."/>
            <person name="Fresnedo-Ramirez J."/>
        </authorList>
    </citation>
    <scope>NUCLEOTIDE SEQUENCE [LARGE SCALE GENOMIC DNA]</scope>
    <source>
        <strain evidence="2">Clone GOH B32 T37-40</strain>
    </source>
</reference>
<dbReference type="AlphaFoldDB" id="A0AAD4V137"/>
<evidence type="ECO:0000256" key="1">
    <source>
        <dbReference type="SAM" id="Phobius"/>
    </source>
</evidence>
<keyword evidence="1" id="KW-0472">Membrane</keyword>
<name>A0AAD4V137_PRUDU</name>
<dbReference type="Proteomes" id="UP001054821">
    <property type="component" value="Chromosome 8"/>
</dbReference>
<comment type="caution">
    <text evidence="2">The sequence shown here is derived from an EMBL/GenBank/DDBJ whole genome shotgun (WGS) entry which is preliminary data.</text>
</comment>
<evidence type="ECO:0000313" key="3">
    <source>
        <dbReference type="Proteomes" id="UP001054821"/>
    </source>
</evidence>
<organism evidence="2 3">
    <name type="scientific">Prunus dulcis</name>
    <name type="common">Almond</name>
    <name type="synonym">Amygdalus dulcis</name>
    <dbReference type="NCBI Taxonomy" id="3755"/>
    <lineage>
        <taxon>Eukaryota</taxon>
        <taxon>Viridiplantae</taxon>
        <taxon>Streptophyta</taxon>
        <taxon>Embryophyta</taxon>
        <taxon>Tracheophyta</taxon>
        <taxon>Spermatophyta</taxon>
        <taxon>Magnoliopsida</taxon>
        <taxon>eudicotyledons</taxon>
        <taxon>Gunneridae</taxon>
        <taxon>Pentapetalae</taxon>
        <taxon>rosids</taxon>
        <taxon>fabids</taxon>
        <taxon>Rosales</taxon>
        <taxon>Rosaceae</taxon>
        <taxon>Amygdaloideae</taxon>
        <taxon>Amygdaleae</taxon>
        <taxon>Prunus</taxon>
    </lineage>
</organism>
<keyword evidence="1" id="KW-0812">Transmembrane</keyword>
<keyword evidence="3" id="KW-1185">Reference proteome</keyword>
<proteinExistence type="predicted"/>